<proteinExistence type="predicted"/>
<evidence type="ECO:0000256" key="6">
    <source>
        <dbReference type="ARBA" id="ARBA00022989"/>
    </source>
</evidence>
<keyword evidence="5 10" id="KW-0812">Transmembrane</keyword>
<dbReference type="Gene3D" id="3.10.20.310">
    <property type="entry name" value="membrane protein fhac"/>
    <property type="match status" value="1"/>
</dbReference>
<keyword evidence="4 12" id="KW-0132">Cell division</keyword>
<comment type="caution">
    <text evidence="12">The sequence shown here is derived from an EMBL/GenBank/DDBJ whole genome shotgun (WGS) entry which is preliminary data.</text>
</comment>
<dbReference type="OrthoDB" id="3173189at2"/>
<evidence type="ECO:0000313" key="12">
    <source>
        <dbReference type="EMBL" id="PNV67272.1"/>
    </source>
</evidence>
<evidence type="ECO:0000256" key="2">
    <source>
        <dbReference type="ARBA" id="ARBA00022475"/>
    </source>
</evidence>
<feature type="transmembrane region" description="Helical" evidence="10">
    <location>
        <begin position="95"/>
        <end position="117"/>
    </location>
</feature>
<evidence type="ECO:0000256" key="10">
    <source>
        <dbReference type="SAM" id="Phobius"/>
    </source>
</evidence>
<dbReference type="InterPro" id="IPR005548">
    <property type="entry name" value="Cell_div_FtsQ/DivIB_C"/>
</dbReference>
<reference evidence="13" key="1">
    <citation type="submission" date="2018-01" db="EMBL/GenBank/DDBJ databases">
        <title>Rubneribacter badeniensis gen. nov., sp. nov., and Colonibacter rubneri, gen. nov., sp. nov., WGS of new members of the Eggerthellaceae.</title>
        <authorList>
            <person name="Danylec N."/>
            <person name="Stoll D.A."/>
            <person name="Doetsch A."/>
            <person name="Kulling S.E."/>
            <person name="Huch M."/>
        </authorList>
    </citation>
    <scope>NUCLEOTIDE SEQUENCE [LARGE SCALE GENOMIC DNA]</scope>
    <source>
        <strain evidence="13">ResAG-96</strain>
    </source>
</reference>
<dbReference type="GO" id="GO:0016020">
    <property type="term" value="C:membrane"/>
    <property type="evidence" value="ECO:0007669"/>
    <property type="project" value="UniProtKB-SubCell"/>
</dbReference>
<dbReference type="Pfam" id="PF08478">
    <property type="entry name" value="POTRA_1"/>
    <property type="match status" value="1"/>
</dbReference>
<dbReference type="PANTHER" id="PTHR35851">
    <property type="entry name" value="CELL DIVISION PROTEIN FTSQ"/>
    <property type="match status" value="1"/>
</dbReference>
<evidence type="ECO:0000256" key="7">
    <source>
        <dbReference type="ARBA" id="ARBA00023136"/>
    </source>
</evidence>
<dbReference type="AlphaFoldDB" id="A0A2K2UAL0"/>
<dbReference type="InterPro" id="IPR034746">
    <property type="entry name" value="POTRA"/>
</dbReference>
<evidence type="ECO:0000256" key="9">
    <source>
        <dbReference type="SAM" id="MobiDB-lite"/>
    </source>
</evidence>
<keyword evidence="3" id="KW-0997">Cell inner membrane</keyword>
<dbReference type="InterPro" id="IPR026579">
    <property type="entry name" value="FtsQ"/>
</dbReference>
<evidence type="ECO:0000256" key="3">
    <source>
        <dbReference type="ARBA" id="ARBA00022519"/>
    </source>
</evidence>
<keyword evidence="13" id="KW-1185">Reference proteome</keyword>
<accession>A0A2K2UAL0</accession>
<dbReference type="Proteomes" id="UP000236197">
    <property type="component" value="Unassembled WGS sequence"/>
</dbReference>
<feature type="domain" description="POTRA" evidence="11">
    <location>
        <begin position="121"/>
        <end position="189"/>
    </location>
</feature>
<evidence type="ECO:0000256" key="4">
    <source>
        <dbReference type="ARBA" id="ARBA00022618"/>
    </source>
</evidence>
<comment type="subcellular location">
    <subcellularLocation>
        <location evidence="1">Membrane</location>
    </subcellularLocation>
</comment>
<evidence type="ECO:0000313" key="13">
    <source>
        <dbReference type="Proteomes" id="UP000236197"/>
    </source>
</evidence>
<gene>
    <name evidence="12" type="ORF">C2L71_08500</name>
</gene>
<evidence type="ECO:0000256" key="1">
    <source>
        <dbReference type="ARBA" id="ARBA00004370"/>
    </source>
</evidence>
<feature type="compositionally biased region" description="Polar residues" evidence="9">
    <location>
        <begin position="1"/>
        <end position="15"/>
    </location>
</feature>
<feature type="compositionally biased region" description="Low complexity" evidence="9">
    <location>
        <begin position="20"/>
        <end position="39"/>
    </location>
</feature>
<dbReference type="PROSITE" id="PS51779">
    <property type="entry name" value="POTRA"/>
    <property type="match status" value="1"/>
</dbReference>
<keyword evidence="2" id="KW-1003">Cell membrane</keyword>
<dbReference type="PANTHER" id="PTHR35851:SF1">
    <property type="entry name" value="CELL DIVISION PROTEIN FTSQ"/>
    <property type="match status" value="1"/>
</dbReference>
<evidence type="ECO:0000256" key="5">
    <source>
        <dbReference type="ARBA" id="ARBA00022692"/>
    </source>
</evidence>
<name>A0A2K2UAL0_9ACTN</name>
<dbReference type="InterPro" id="IPR013685">
    <property type="entry name" value="POTRA_FtsQ_type"/>
</dbReference>
<evidence type="ECO:0000259" key="11">
    <source>
        <dbReference type="PROSITE" id="PS51779"/>
    </source>
</evidence>
<dbReference type="GO" id="GO:0090529">
    <property type="term" value="P:cell septum assembly"/>
    <property type="evidence" value="ECO:0007669"/>
    <property type="project" value="InterPro"/>
</dbReference>
<sequence>MASNYSRKSASSGSRRQPARTRGASGRGRTARPAPGARPQSRSGPQAGAYRAMPGGQLPNRRAGQAQRPLTSVRVGDLDRAERAVRAQRTYRRHLIRIGIAAACAVALLAGGIALYYSDAFSIERVSVQGVEHLTASEMEQLAGVPAGTTLLRVDADAIRSRLLMDAWVQDVSANRVFPDTLEIVVTERTITAVVDVSTENASSTQAWAIASDGMWLMPIPAQDSEAGRNTSPKVYEDAASALHIADVPYGVEPKVGSYCGDANVNNALAIVDGMTTDLAGRVTTVKATETESTTLVLDNGVEIVFGAAKDIRDKERVCLEIMEQHPDVVYINVRIVESPTWRAL</sequence>
<evidence type="ECO:0000256" key="8">
    <source>
        <dbReference type="ARBA" id="ARBA00023306"/>
    </source>
</evidence>
<keyword evidence="6 10" id="KW-1133">Transmembrane helix</keyword>
<dbReference type="Pfam" id="PF03799">
    <property type="entry name" value="FtsQ_DivIB_C"/>
    <property type="match status" value="1"/>
</dbReference>
<feature type="region of interest" description="Disordered" evidence="9">
    <location>
        <begin position="1"/>
        <end position="74"/>
    </location>
</feature>
<protein>
    <submittedName>
        <fullName evidence="12">Cell division protein FtsQ</fullName>
    </submittedName>
</protein>
<dbReference type="EMBL" id="PPEK01000010">
    <property type="protein sequence ID" value="PNV67272.1"/>
    <property type="molecule type" value="Genomic_DNA"/>
</dbReference>
<keyword evidence="8" id="KW-0131">Cell cycle</keyword>
<organism evidence="12 13">
    <name type="scientific">Enteroscipio rubneri</name>
    <dbReference type="NCBI Taxonomy" id="2070686"/>
    <lineage>
        <taxon>Bacteria</taxon>
        <taxon>Bacillati</taxon>
        <taxon>Actinomycetota</taxon>
        <taxon>Coriobacteriia</taxon>
        <taxon>Eggerthellales</taxon>
        <taxon>Eggerthellaceae</taxon>
        <taxon>Enteroscipio</taxon>
    </lineage>
</organism>
<keyword evidence="7 10" id="KW-0472">Membrane</keyword>